<name>A0AAD1Z9C0_9LAMI</name>
<evidence type="ECO:0000256" key="3">
    <source>
        <dbReference type="ARBA" id="ARBA00022692"/>
    </source>
</evidence>
<evidence type="ECO:0000256" key="6">
    <source>
        <dbReference type="ARBA" id="ARBA00022989"/>
    </source>
</evidence>
<keyword evidence="5" id="KW-0677">Repeat</keyword>
<protein>
    <recommendedName>
        <fullName evidence="13">Malectin-like domain-containing protein</fullName>
    </recommendedName>
</protein>
<keyword evidence="12" id="KW-1185">Reference proteome</keyword>
<comment type="subcellular location">
    <subcellularLocation>
        <location evidence="1">Membrane</location>
        <topology evidence="1">Single-pass membrane protein</topology>
    </subcellularLocation>
</comment>
<dbReference type="InterPro" id="IPR001611">
    <property type="entry name" value="Leu-rich_rpt"/>
</dbReference>
<sequence>MSASIFLLVLWLVSIPLMIHANTPPRGYLLNCGAADDVEEGPLKYITDDDFITTGNKTKIKKPDTIPILQTLRFFPNAGAKKYCYNVPAIKGGKHLVKTMYYYGGFDGGEEPPVFDQVVDGTKWSIVNTTEDYAQGLSSYYEVIVVAHHKYLSICLARNDHTLSSPFISALEVHHLDDSVYNSTNFKKYALVTLARNSFGSGGNIISFPDDNFNRYWHPFADQNPFVASHSNVTSSTFWNVPPQKAFATALTTSRGKTLTVRWPPFFLPTRRYYISLYFQDNRTPSPFSWRVFDVHVNNETFYSNLNVTTDGVTVYGTEWPLTGHTEISLIPRNDMPVGPLINAGEIFQLIALGGRTVTRDVVAMEDFKKSFDKQPEDWAGDPCLPRDNPWTGVTCSTGKSIRIVSLNLTGYGISGSLPKSISKLTALKHLWLGDNKLTGTIPDMSGMNALETLHLENNQLEGSVPKSLEELPNLHEIFLQNNKFNGSTPTSLTKKDGVNVKLSFVNHLSEEE</sequence>
<evidence type="ECO:0000256" key="4">
    <source>
        <dbReference type="ARBA" id="ARBA00022729"/>
    </source>
</evidence>
<reference evidence="11" key="1">
    <citation type="submission" date="2023-05" db="EMBL/GenBank/DDBJ databases">
        <authorList>
            <person name="Huff M."/>
        </authorList>
    </citation>
    <scope>NUCLEOTIDE SEQUENCE</scope>
</reference>
<evidence type="ECO:0000256" key="7">
    <source>
        <dbReference type="ARBA" id="ARBA00023136"/>
    </source>
</evidence>
<dbReference type="AlphaFoldDB" id="A0AAD1Z9C0"/>
<dbReference type="Gene3D" id="3.80.10.10">
    <property type="entry name" value="Ribonuclease Inhibitor"/>
    <property type="match status" value="1"/>
</dbReference>
<evidence type="ECO:0000259" key="9">
    <source>
        <dbReference type="Pfam" id="PF08263"/>
    </source>
</evidence>
<keyword evidence="4 8" id="KW-0732">Signal</keyword>
<keyword evidence="7" id="KW-0472">Membrane</keyword>
<dbReference type="SUPFAM" id="SSF52058">
    <property type="entry name" value="L domain-like"/>
    <property type="match status" value="1"/>
</dbReference>
<dbReference type="Pfam" id="PF08263">
    <property type="entry name" value="LRRNT_2"/>
    <property type="match status" value="1"/>
</dbReference>
<dbReference type="EMBL" id="OU503042">
    <property type="protein sequence ID" value="CAI9765572.1"/>
    <property type="molecule type" value="Genomic_DNA"/>
</dbReference>
<dbReference type="InterPro" id="IPR024788">
    <property type="entry name" value="Malectin-like_Carb-bd_dom"/>
</dbReference>
<feature type="signal peptide" evidence="8">
    <location>
        <begin position="1"/>
        <end position="21"/>
    </location>
</feature>
<organism evidence="11 12">
    <name type="scientific">Fraxinus pennsylvanica</name>
    <dbReference type="NCBI Taxonomy" id="56036"/>
    <lineage>
        <taxon>Eukaryota</taxon>
        <taxon>Viridiplantae</taxon>
        <taxon>Streptophyta</taxon>
        <taxon>Embryophyta</taxon>
        <taxon>Tracheophyta</taxon>
        <taxon>Spermatophyta</taxon>
        <taxon>Magnoliopsida</taxon>
        <taxon>eudicotyledons</taxon>
        <taxon>Gunneridae</taxon>
        <taxon>Pentapetalae</taxon>
        <taxon>asterids</taxon>
        <taxon>lamiids</taxon>
        <taxon>Lamiales</taxon>
        <taxon>Oleaceae</taxon>
        <taxon>Oleeae</taxon>
        <taxon>Fraxinus</taxon>
    </lineage>
</organism>
<evidence type="ECO:0000256" key="5">
    <source>
        <dbReference type="ARBA" id="ARBA00022737"/>
    </source>
</evidence>
<dbReference type="Pfam" id="PF00560">
    <property type="entry name" value="LRR_1"/>
    <property type="match status" value="2"/>
</dbReference>
<feature type="domain" description="Malectin-like" evidence="10">
    <location>
        <begin position="30"/>
        <end position="349"/>
    </location>
</feature>
<feature type="domain" description="Leucine-rich repeat-containing N-terminal plant-type" evidence="9">
    <location>
        <begin position="361"/>
        <end position="397"/>
    </location>
</feature>
<evidence type="ECO:0000256" key="2">
    <source>
        <dbReference type="ARBA" id="ARBA00022614"/>
    </source>
</evidence>
<evidence type="ECO:0000259" key="10">
    <source>
        <dbReference type="Pfam" id="PF12819"/>
    </source>
</evidence>
<dbReference type="InterPro" id="IPR032675">
    <property type="entry name" value="LRR_dom_sf"/>
</dbReference>
<evidence type="ECO:0000256" key="1">
    <source>
        <dbReference type="ARBA" id="ARBA00004167"/>
    </source>
</evidence>
<accession>A0AAD1Z9C0</accession>
<proteinExistence type="predicted"/>
<evidence type="ECO:0000313" key="12">
    <source>
        <dbReference type="Proteomes" id="UP000834106"/>
    </source>
</evidence>
<dbReference type="Pfam" id="PF12819">
    <property type="entry name" value="Malectin_like"/>
    <property type="match status" value="1"/>
</dbReference>
<evidence type="ECO:0000313" key="11">
    <source>
        <dbReference type="EMBL" id="CAI9765572.1"/>
    </source>
</evidence>
<keyword evidence="3" id="KW-0812">Transmembrane</keyword>
<feature type="chain" id="PRO_5042046764" description="Malectin-like domain-containing protein" evidence="8">
    <location>
        <begin position="22"/>
        <end position="513"/>
    </location>
</feature>
<dbReference type="PANTHER" id="PTHR45631:SF45">
    <property type="entry name" value="LEUCINE-RICH REPEAT (LRR) FAMILY PROTEIN"/>
    <property type="match status" value="1"/>
</dbReference>
<keyword evidence="2" id="KW-0433">Leucine-rich repeat</keyword>
<gene>
    <name evidence="11" type="ORF">FPE_LOCUS13002</name>
</gene>
<dbReference type="Gene3D" id="2.60.120.430">
    <property type="entry name" value="Galactose-binding lectin"/>
    <property type="match status" value="1"/>
</dbReference>
<dbReference type="InterPro" id="IPR013210">
    <property type="entry name" value="LRR_N_plant-typ"/>
</dbReference>
<evidence type="ECO:0000256" key="8">
    <source>
        <dbReference type="SAM" id="SignalP"/>
    </source>
</evidence>
<dbReference type="PANTHER" id="PTHR45631">
    <property type="entry name" value="OS07G0107800 PROTEIN-RELATED"/>
    <property type="match status" value="1"/>
</dbReference>
<dbReference type="Proteomes" id="UP000834106">
    <property type="component" value="Chromosome 7"/>
</dbReference>
<dbReference type="GO" id="GO:0016020">
    <property type="term" value="C:membrane"/>
    <property type="evidence" value="ECO:0007669"/>
    <property type="project" value="UniProtKB-SubCell"/>
</dbReference>
<keyword evidence="6" id="KW-1133">Transmembrane helix</keyword>
<evidence type="ECO:0008006" key="13">
    <source>
        <dbReference type="Google" id="ProtNLM"/>
    </source>
</evidence>
<dbReference type="FunFam" id="3.80.10.10:FF:000129">
    <property type="entry name" value="Leucine-rich repeat receptor-like kinase"/>
    <property type="match status" value="1"/>
</dbReference>